<dbReference type="SUPFAM" id="SSF81383">
    <property type="entry name" value="F-box domain"/>
    <property type="match status" value="1"/>
</dbReference>
<dbReference type="PANTHER" id="PTHR23015:SF4">
    <property type="entry name" value="DUF38 DOMAIN-CONTAINING PROTEIN-RELATED"/>
    <property type="match status" value="1"/>
</dbReference>
<dbReference type="FunCoup" id="G0NID0">
    <property type="interactions" value="48"/>
</dbReference>
<dbReference type="OMA" id="DDIMEYG"/>
<dbReference type="InterPro" id="IPR040161">
    <property type="entry name" value="FB224"/>
</dbReference>
<dbReference type="InterPro" id="IPR036047">
    <property type="entry name" value="F-box-like_dom_sf"/>
</dbReference>
<dbReference type="Proteomes" id="UP000008068">
    <property type="component" value="Unassembled WGS sequence"/>
</dbReference>
<dbReference type="STRING" id="135651.G0NID0"/>
<dbReference type="PROSITE" id="PS50181">
    <property type="entry name" value="FBOX"/>
    <property type="match status" value="1"/>
</dbReference>
<dbReference type="SMART" id="SM00256">
    <property type="entry name" value="FBOX"/>
    <property type="match status" value="1"/>
</dbReference>
<feature type="domain" description="F-box" evidence="1">
    <location>
        <begin position="159"/>
        <end position="205"/>
    </location>
</feature>
<evidence type="ECO:0000313" key="3">
    <source>
        <dbReference type="Proteomes" id="UP000008068"/>
    </source>
</evidence>
<reference evidence="3" key="1">
    <citation type="submission" date="2011-07" db="EMBL/GenBank/DDBJ databases">
        <authorList>
            <consortium name="Caenorhabditis brenneri Sequencing and Analysis Consortium"/>
            <person name="Wilson R.K."/>
        </authorList>
    </citation>
    <scope>NUCLEOTIDE SEQUENCE [LARGE SCALE GENOMIC DNA]</scope>
    <source>
        <strain evidence="3">PB2801</strain>
    </source>
</reference>
<gene>
    <name evidence="2" type="ORF">CAEBREN_11686</name>
</gene>
<dbReference type="InterPro" id="IPR001810">
    <property type="entry name" value="F-box_dom"/>
</dbReference>
<dbReference type="Pfam" id="PF17906">
    <property type="entry name" value="HTH_48"/>
    <property type="match status" value="2"/>
</dbReference>
<organism evidence="3">
    <name type="scientific">Caenorhabditis brenneri</name>
    <name type="common">Nematode worm</name>
    <dbReference type="NCBI Taxonomy" id="135651"/>
    <lineage>
        <taxon>Eukaryota</taxon>
        <taxon>Metazoa</taxon>
        <taxon>Ecdysozoa</taxon>
        <taxon>Nematoda</taxon>
        <taxon>Chromadorea</taxon>
        <taxon>Rhabditida</taxon>
        <taxon>Rhabditina</taxon>
        <taxon>Rhabditomorpha</taxon>
        <taxon>Rhabditoidea</taxon>
        <taxon>Rhabditidae</taxon>
        <taxon>Peloderinae</taxon>
        <taxon>Caenorhabditis</taxon>
    </lineage>
</organism>
<dbReference type="InterPro" id="IPR041426">
    <property type="entry name" value="Mos1_HTH"/>
</dbReference>
<dbReference type="GO" id="GO:0045087">
    <property type="term" value="P:innate immune response"/>
    <property type="evidence" value="ECO:0007669"/>
    <property type="project" value="TreeGrafter"/>
</dbReference>
<dbReference type="Gene3D" id="1.10.10.1450">
    <property type="match status" value="1"/>
</dbReference>
<dbReference type="EMBL" id="GL379889">
    <property type="protein sequence ID" value="EGT31757.1"/>
    <property type="molecule type" value="Genomic_DNA"/>
</dbReference>
<dbReference type="CDD" id="cd22150">
    <property type="entry name" value="F-box_CeFBXA-like"/>
    <property type="match status" value="1"/>
</dbReference>
<protein>
    <recommendedName>
        <fullName evidence="1">F-box domain-containing protein</fullName>
    </recommendedName>
</protein>
<dbReference type="AlphaFoldDB" id="G0NID0"/>
<dbReference type="OrthoDB" id="3256413at2759"/>
<sequence>MTEFFKTNPIALRHCLLYEFLQGKPIDEAFSYFCDIVGDDVIKKESFEFWFDKFKFDEIIEPIADTRDVLRSDKCALRVCVLYESLKYKQLEKKLNSPYCRRYSTGHEIVHSRSYSIYKNFCKVIGDDVMEYLKFDFWFYQFLNGDYDLNFERDNNKKIYELSDMPLDVMENIVEYLSMFDRLSLAKTSRSLQTFTEDQKLFHQTLELTLDRYEPKIRFDEKHFRSYTDWKKAILDFKNITKNPKLHLNTLLFDLSIFYDVPLKAEELSLKPSTHQLHVKKLSFVGCHHDFSSHESLLNILSCLKPEYLTTIDLTLKPSNDSVMEKIVESEQWKKAQYFSIEGYGGLNGSLRQMYHFKEFSVCYKRLSVEDIREMKEILFKSPVFEKCSLDLIVPVDESAIEQQFGEAVRGRPKTFHHPIPNSNEYFEIILNDRKIKIARKMR</sequence>
<dbReference type="Pfam" id="PF01827">
    <property type="entry name" value="FTH"/>
    <property type="match status" value="1"/>
</dbReference>
<proteinExistence type="predicted"/>
<dbReference type="HOGENOM" id="CLU_030831_3_3_1"/>
<dbReference type="InterPro" id="IPR002900">
    <property type="entry name" value="DUF38/FTH_CAE_spp"/>
</dbReference>
<dbReference type="PANTHER" id="PTHR23015">
    <property type="entry name" value="UNCHARACTERIZED C.ELEGANS PROTEIN"/>
    <property type="match status" value="1"/>
</dbReference>
<keyword evidence="3" id="KW-1185">Reference proteome</keyword>
<dbReference type="Pfam" id="PF00646">
    <property type="entry name" value="F-box"/>
    <property type="match status" value="1"/>
</dbReference>
<dbReference type="eggNOG" id="KOG4602">
    <property type="taxonomic scope" value="Eukaryota"/>
</dbReference>
<dbReference type="InParanoid" id="G0NID0"/>
<accession>G0NID0</accession>
<name>G0NID0_CAEBE</name>
<evidence type="ECO:0000259" key="1">
    <source>
        <dbReference type="PROSITE" id="PS50181"/>
    </source>
</evidence>
<evidence type="ECO:0000313" key="2">
    <source>
        <dbReference type="EMBL" id="EGT31757.1"/>
    </source>
</evidence>